<sequence length="176" mass="20602">MHNKLYRRITAFKPTLYDWKTRHSRRLSFGQLSTEKLVSDHHSDSELTDVVQLLPHITSRNINQNGHLMSDPLPRNYQQQRTVGENKPDPSGRRNQEEELEVDRTFIEESTRLHHKASPQSESSRPKEKRKTKEHITSRNGDRHEKNGQRLDRSGEEGPGQSCLENAGRRPILHWE</sequence>
<feature type="compositionally biased region" description="Basic and acidic residues" evidence="1">
    <location>
        <begin position="84"/>
        <end position="112"/>
    </location>
</feature>
<accession>A0A183PJL5</accession>
<proteinExistence type="predicted"/>
<feature type="compositionally biased region" description="Basic and acidic residues" evidence="1">
    <location>
        <begin position="134"/>
        <end position="156"/>
    </location>
</feature>
<dbReference type="AlphaFoldDB" id="A0A183PJL5"/>
<protein>
    <submittedName>
        <fullName evidence="2">Uncharacterized protein</fullName>
    </submittedName>
</protein>
<reference evidence="2 3" key="1">
    <citation type="submission" date="2018-11" db="EMBL/GenBank/DDBJ databases">
        <authorList>
            <consortium name="Pathogen Informatics"/>
        </authorList>
    </citation>
    <scope>NUCLEOTIDE SEQUENCE [LARGE SCALE GENOMIC DNA]</scope>
    <source>
        <strain>Denwood</strain>
        <strain evidence="3">Zambia</strain>
    </source>
</reference>
<name>A0A183PJL5_9TREM</name>
<keyword evidence="3" id="KW-1185">Reference proteome</keyword>
<dbReference type="EMBL" id="UZAL01034779">
    <property type="protein sequence ID" value="VDP66211.1"/>
    <property type="molecule type" value="Genomic_DNA"/>
</dbReference>
<evidence type="ECO:0000313" key="2">
    <source>
        <dbReference type="EMBL" id="VDP66211.1"/>
    </source>
</evidence>
<evidence type="ECO:0000256" key="1">
    <source>
        <dbReference type="SAM" id="MobiDB-lite"/>
    </source>
</evidence>
<evidence type="ECO:0000313" key="3">
    <source>
        <dbReference type="Proteomes" id="UP000269396"/>
    </source>
</evidence>
<gene>
    <name evidence="2" type="ORF">SMTD_LOCUS14551</name>
</gene>
<organism evidence="2 3">
    <name type="scientific">Schistosoma mattheei</name>
    <dbReference type="NCBI Taxonomy" id="31246"/>
    <lineage>
        <taxon>Eukaryota</taxon>
        <taxon>Metazoa</taxon>
        <taxon>Spiralia</taxon>
        <taxon>Lophotrochozoa</taxon>
        <taxon>Platyhelminthes</taxon>
        <taxon>Trematoda</taxon>
        <taxon>Digenea</taxon>
        <taxon>Strigeidida</taxon>
        <taxon>Schistosomatoidea</taxon>
        <taxon>Schistosomatidae</taxon>
        <taxon>Schistosoma</taxon>
    </lineage>
</organism>
<feature type="region of interest" description="Disordered" evidence="1">
    <location>
        <begin position="62"/>
        <end position="176"/>
    </location>
</feature>
<dbReference type="Proteomes" id="UP000269396">
    <property type="component" value="Unassembled WGS sequence"/>
</dbReference>